<reference evidence="1 2" key="1">
    <citation type="journal article" date="2007" name="Int. J. Syst. Evol. Microbiol.">
        <title>Description of Pelomonas aquatica sp. nov. and Pelomonas puraquae sp. nov., isolated from industrial and haemodialysis water.</title>
        <authorList>
            <person name="Gomila M."/>
            <person name="Bowien B."/>
            <person name="Falsen E."/>
            <person name="Moore E.R."/>
            <person name="Lalucat J."/>
        </authorList>
    </citation>
    <scope>NUCLEOTIDE SEQUENCE [LARGE SCALE GENOMIC DNA]</scope>
    <source>
        <strain evidence="1 2">CCUG 52769</strain>
    </source>
</reference>
<name>A0A254NDM3_9BURK</name>
<sequence>MTCSIYNNAVVVAFDETSQLQRRSVAARELDLVEDRLTHTRQDLEALSALRDSIRVDLEHLRIEHARMADCVRDMRAERAVLERAVALFVRRVGLKLA</sequence>
<accession>A0A254NDM3</accession>
<protein>
    <submittedName>
        <fullName evidence="1">Uncharacterized protein</fullName>
    </submittedName>
</protein>
<organism evidence="1 2">
    <name type="scientific">Roseateles puraquae</name>
    <dbReference type="NCBI Taxonomy" id="431059"/>
    <lineage>
        <taxon>Bacteria</taxon>
        <taxon>Pseudomonadati</taxon>
        <taxon>Pseudomonadota</taxon>
        <taxon>Betaproteobacteria</taxon>
        <taxon>Burkholderiales</taxon>
        <taxon>Sphaerotilaceae</taxon>
        <taxon>Roseateles</taxon>
    </lineage>
</organism>
<dbReference type="AlphaFoldDB" id="A0A254NDM3"/>
<dbReference type="RefSeq" id="WP_088481949.1">
    <property type="nucleotide sequence ID" value="NZ_NISI01000001.1"/>
</dbReference>
<proteinExistence type="predicted"/>
<dbReference type="EMBL" id="NISI01000001">
    <property type="protein sequence ID" value="OWR05744.1"/>
    <property type="molecule type" value="Genomic_DNA"/>
</dbReference>
<evidence type="ECO:0000313" key="1">
    <source>
        <dbReference type="EMBL" id="OWR05744.1"/>
    </source>
</evidence>
<dbReference type="Proteomes" id="UP000197446">
    <property type="component" value="Unassembled WGS sequence"/>
</dbReference>
<comment type="caution">
    <text evidence="1">The sequence shown here is derived from an EMBL/GenBank/DDBJ whole genome shotgun (WGS) entry which is preliminary data.</text>
</comment>
<keyword evidence="2" id="KW-1185">Reference proteome</keyword>
<evidence type="ECO:0000313" key="2">
    <source>
        <dbReference type="Proteomes" id="UP000197446"/>
    </source>
</evidence>
<gene>
    <name evidence="1" type="ORF">CDO81_04655</name>
</gene>